<evidence type="ECO:0000313" key="2">
    <source>
        <dbReference type="EMBL" id="OWR45292.1"/>
    </source>
</evidence>
<dbReference type="EMBL" id="AGBW02012281">
    <property type="protein sequence ID" value="OWR45292.1"/>
    <property type="molecule type" value="Genomic_DNA"/>
</dbReference>
<feature type="compositionally biased region" description="Basic and acidic residues" evidence="1">
    <location>
        <begin position="1"/>
        <end position="10"/>
    </location>
</feature>
<dbReference type="InParanoid" id="A0A212EUX3"/>
<protein>
    <submittedName>
        <fullName evidence="2">Uncharacterized protein</fullName>
    </submittedName>
</protein>
<evidence type="ECO:0000313" key="3">
    <source>
        <dbReference type="Proteomes" id="UP000007151"/>
    </source>
</evidence>
<gene>
    <name evidence="2" type="ORF">KGM_200509A</name>
</gene>
<sequence>MASSENKEMEESSAGVRMVL</sequence>
<feature type="region of interest" description="Disordered" evidence="1">
    <location>
        <begin position="1"/>
        <end position="20"/>
    </location>
</feature>
<dbReference type="Proteomes" id="UP000007151">
    <property type="component" value="Unassembled WGS sequence"/>
</dbReference>
<dbReference type="AlphaFoldDB" id="A0A212EUX3"/>
<proteinExistence type="predicted"/>
<comment type="caution">
    <text evidence="2">The sequence shown here is derived from an EMBL/GenBank/DDBJ whole genome shotgun (WGS) entry which is preliminary data.</text>
</comment>
<feature type="non-terminal residue" evidence="2">
    <location>
        <position position="20"/>
    </location>
</feature>
<dbReference type="KEGG" id="dpl:KGM_200509A"/>
<accession>A0A212EUX3</accession>
<reference evidence="2 3" key="1">
    <citation type="journal article" date="2011" name="Cell">
        <title>The monarch butterfly genome yields insights into long-distance migration.</title>
        <authorList>
            <person name="Zhan S."/>
            <person name="Merlin C."/>
            <person name="Boore J.L."/>
            <person name="Reppert S.M."/>
        </authorList>
    </citation>
    <scope>NUCLEOTIDE SEQUENCE [LARGE SCALE GENOMIC DNA]</scope>
    <source>
        <strain evidence="2">F-2</strain>
    </source>
</reference>
<keyword evidence="3" id="KW-1185">Reference proteome</keyword>
<evidence type="ECO:0000256" key="1">
    <source>
        <dbReference type="SAM" id="MobiDB-lite"/>
    </source>
</evidence>
<name>A0A212EUX3_DANPL</name>
<organism evidence="2 3">
    <name type="scientific">Danaus plexippus plexippus</name>
    <dbReference type="NCBI Taxonomy" id="278856"/>
    <lineage>
        <taxon>Eukaryota</taxon>
        <taxon>Metazoa</taxon>
        <taxon>Ecdysozoa</taxon>
        <taxon>Arthropoda</taxon>
        <taxon>Hexapoda</taxon>
        <taxon>Insecta</taxon>
        <taxon>Pterygota</taxon>
        <taxon>Neoptera</taxon>
        <taxon>Endopterygota</taxon>
        <taxon>Lepidoptera</taxon>
        <taxon>Glossata</taxon>
        <taxon>Ditrysia</taxon>
        <taxon>Papilionoidea</taxon>
        <taxon>Nymphalidae</taxon>
        <taxon>Danainae</taxon>
        <taxon>Danaini</taxon>
        <taxon>Danaina</taxon>
        <taxon>Danaus</taxon>
        <taxon>Danaus</taxon>
    </lineage>
</organism>